<evidence type="ECO:0000256" key="6">
    <source>
        <dbReference type="ARBA" id="ARBA00023170"/>
    </source>
</evidence>
<dbReference type="PANTHER" id="PTHR24243">
    <property type="entry name" value="G-PROTEIN COUPLED RECEPTOR"/>
    <property type="match status" value="1"/>
</dbReference>
<evidence type="ECO:0000259" key="9">
    <source>
        <dbReference type="PROSITE" id="PS50262"/>
    </source>
</evidence>
<keyword evidence="2 8" id="KW-0812">Transmembrane</keyword>
<dbReference type="GeneID" id="101853536"/>
<feature type="domain" description="G-protein coupled receptors family 1 profile" evidence="9">
    <location>
        <begin position="65"/>
        <end position="339"/>
    </location>
</feature>
<evidence type="ECO:0000313" key="10">
    <source>
        <dbReference type="Proteomes" id="UP000694888"/>
    </source>
</evidence>
<evidence type="ECO:0000256" key="5">
    <source>
        <dbReference type="ARBA" id="ARBA00023136"/>
    </source>
</evidence>
<reference evidence="11" key="1">
    <citation type="submission" date="2025-08" db="UniProtKB">
        <authorList>
            <consortium name="RefSeq"/>
        </authorList>
    </citation>
    <scope>IDENTIFICATION</scope>
</reference>
<organism evidence="10 11">
    <name type="scientific">Aplysia californica</name>
    <name type="common">California sea hare</name>
    <dbReference type="NCBI Taxonomy" id="6500"/>
    <lineage>
        <taxon>Eukaryota</taxon>
        <taxon>Metazoa</taxon>
        <taxon>Spiralia</taxon>
        <taxon>Lophotrochozoa</taxon>
        <taxon>Mollusca</taxon>
        <taxon>Gastropoda</taxon>
        <taxon>Heterobranchia</taxon>
        <taxon>Euthyneura</taxon>
        <taxon>Tectipleura</taxon>
        <taxon>Aplysiida</taxon>
        <taxon>Aplysioidea</taxon>
        <taxon>Aplysiidae</taxon>
        <taxon>Aplysia</taxon>
    </lineage>
</organism>
<dbReference type="Proteomes" id="UP000694888">
    <property type="component" value="Unplaced"/>
</dbReference>
<dbReference type="CDD" id="cd14978">
    <property type="entry name" value="7tmA_FMRFamide_R-like"/>
    <property type="match status" value="1"/>
</dbReference>
<evidence type="ECO:0000313" key="11">
    <source>
        <dbReference type="RefSeq" id="XP_005094264.1"/>
    </source>
</evidence>
<evidence type="ECO:0000256" key="7">
    <source>
        <dbReference type="ARBA" id="ARBA00023224"/>
    </source>
</evidence>
<name>A0ABM0JI99_APLCA</name>
<feature type="transmembrane region" description="Helical" evidence="8">
    <location>
        <begin position="86"/>
        <end position="111"/>
    </location>
</feature>
<protein>
    <submittedName>
        <fullName evidence="11">Probable G-protein coupled receptor 139</fullName>
    </submittedName>
</protein>
<keyword evidence="6 11" id="KW-0675">Receptor</keyword>
<dbReference type="Gene3D" id="1.20.1070.10">
    <property type="entry name" value="Rhodopsin 7-helix transmembrane proteins"/>
    <property type="match status" value="1"/>
</dbReference>
<gene>
    <name evidence="11" type="primary">LOC101853536</name>
</gene>
<keyword evidence="4" id="KW-0297">G-protein coupled receptor</keyword>
<feature type="transmembrane region" description="Helical" evidence="8">
    <location>
        <begin position="222"/>
        <end position="246"/>
    </location>
</feature>
<feature type="transmembrane region" description="Helical" evidence="8">
    <location>
        <begin position="279"/>
        <end position="299"/>
    </location>
</feature>
<dbReference type="InterPro" id="IPR000276">
    <property type="entry name" value="GPCR_Rhodpsn"/>
</dbReference>
<feature type="transmembrane region" description="Helical" evidence="8">
    <location>
        <begin position="319"/>
        <end position="340"/>
    </location>
</feature>
<keyword evidence="10" id="KW-1185">Reference proteome</keyword>
<evidence type="ECO:0000256" key="3">
    <source>
        <dbReference type="ARBA" id="ARBA00022989"/>
    </source>
</evidence>
<feature type="transmembrane region" description="Helical" evidence="8">
    <location>
        <begin position="51"/>
        <end position="74"/>
    </location>
</feature>
<dbReference type="RefSeq" id="XP_005094264.1">
    <property type="nucleotide sequence ID" value="XM_005094207.1"/>
</dbReference>
<sequence>MQSSVECRSSNATCSLVAGETTQVVVMSSSPAVARPLASDGERMILEVVNYSVICGLLSLFGVVTNVLNMVVFVKIGFQESMNISLMGLAVSDLLSLVSMIFISICFNPLFANAPLPFSVDEIMYMVGGPPHVCFARITSLITAFITFERCLCIAVPLKVKRIITPGRTKAITLFFFILIFSVFSPFYYGNNLVWAFDTARNATMFKIVSRDNHVLLETITFITHGVVISTFSFVFTIFCTIVLAFKLTSKTKWRQATATRGDGSSEGRGLKDKRVVKMVAFISTMFIVCFLPATLLHFVMALEPNFRFGKTYHNVYMISWSVSFVTETVNSSFNFFVYLKMSSKFRTVFLKTFLNLEEKK</sequence>
<dbReference type="PRINTS" id="PR00237">
    <property type="entry name" value="GPCRRHODOPSN"/>
</dbReference>
<feature type="transmembrane region" description="Helical" evidence="8">
    <location>
        <begin position="169"/>
        <end position="189"/>
    </location>
</feature>
<proteinExistence type="predicted"/>
<evidence type="ECO:0000256" key="8">
    <source>
        <dbReference type="SAM" id="Phobius"/>
    </source>
</evidence>
<accession>A0ABM0JI99</accession>
<evidence type="ECO:0000256" key="2">
    <source>
        <dbReference type="ARBA" id="ARBA00022692"/>
    </source>
</evidence>
<keyword evidence="5 8" id="KW-0472">Membrane</keyword>
<evidence type="ECO:0000256" key="1">
    <source>
        <dbReference type="ARBA" id="ARBA00004141"/>
    </source>
</evidence>
<keyword evidence="3 8" id="KW-1133">Transmembrane helix</keyword>
<dbReference type="Pfam" id="PF00001">
    <property type="entry name" value="7tm_1"/>
    <property type="match status" value="1"/>
</dbReference>
<evidence type="ECO:0000256" key="4">
    <source>
        <dbReference type="ARBA" id="ARBA00023040"/>
    </source>
</evidence>
<dbReference type="SUPFAM" id="SSF81321">
    <property type="entry name" value="Family A G protein-coupled receptor-like"/>
    <property type="match status" value="1"/>
</dbReference>
<dbReference type="InterPro" id="IPR017452">
    <property type="entry name" value="GPCR_Rhodpsn_7TM"/>
</dbReference>
<dbReference type="PROSITE" id="PS50262">
    <property type="entry name" value="G_PROTEIN_RECEP_F1_2"/>
    <property type="match status" value="1"/>
</dbReference>
<keyword evidence="7" id="KW-0807">Transducer</keyword>
<dbReference type="PANTHER" id="PTHR24243:SF208">
    <property type="entry name" value="PYROKININ-1 RECEPTOR"/>
    <property type="match status" value="1"/>
</dbReference>
<comment type="subcellular location">
    <subcellularLocation>
        <location evidence="1">Membrane</location>
        <topology evidence="1">Multi-pass membrane protein</topology>
    </subcellularLocation>
</comment>